<evidence type="ECO:0000313" key="1">
    <source>
        <dbReference type="EMBL" id="TBU09099.1"/>
    </source>
</evidence>
<organism evidence="1 2">
    <name type="scientific">Hamiltosporidium tvaerminnensis</name>
    <dbReference type="NCBI Taxonomy" id="1176355"/>
    <lineage>
        <taxon>Eukaryota</taxon>
        <taxon>Fungi</taxon>
        <taxon>Fungi incertae sedis</taxon>
        <taxon>Microsporidia</taxon>
        <taxon>Dubosqiidae</taxon>
        <taxon>Hamiltosporidium</taxon>
    </lineage>
</organism>
<name>A0A4Q9LLA3_9MICR</name>
<sequence>MSNLYKITKKSIKESFNIKAKADNILEAPRYMYVAEELGSYEYSLSSVQIKNQDNMDFTKCAIILTSLV</sequence>
<dbReference type="Proteomes" id="UP000292282">
    <property type="component" value="Unassembled WGS sequence"/>
</dbReference>
<reference evidence="1 2" key="1">
    <citation type="submission" date="2017-12" db="EMBL/GenBank/DDBJ databases">
        <authorList>
            <person name="Pombert J.-F."/>
            <person name="Haag K.L."/>
            <person name="Ebert D."/>
        </authorList>
    </citation>
    <scope>NUCLEOTIDE SEQUENCE [LARGE SCALE GENOMIC DNA]</scope>
    <source>
        <strain evidence="1">IL-G-3</strain>
    </source>
</reference>
<comment type="caution">
    <text evidence="1">The sequence shown here is derived from an EMBL/GenBank/DDBJ whole genome shotgun (WGS) entry which is preliminary data.</text>
</comment>
<protein>
    <submittedName>
        <fullName evidence="1">Uncharacterized protein</fullName>
    </submittedName>
</protein>
<evidence type="ECO:0000313" key="2">
    <source>
        <dbReference type="Proteomes" id="UP000292282"/>
    </source>
</evidence>
<dbReference type="VEuPathDB" id="MicrosporidiaDB:CWI38_2184p0010"/>
<dbReference type="AlphaFoldDB" id="A0A4Q9LLA3"/>
<gene>
    <name evidence="1" type="ORF">CWI38_2184p0010</name>
</gene>
<proteinExistence type="predicted"/>
<keyword evidence="2" id="KW-1185">Reference proteome</keyword>
<accession>A0A4Q9LLA3</accession>
<dbReference type="EMBL" id="PITK01002184">
    <property type="protein sequence ID" value="TBU09099.1"/>
    <property type="molecule type" value="Genomic_DNA"/>
</dbReference>